<keyword evidence="3" id="KW-1185">Reference proteome</keyword>
<dbReference type="AlphaFoldDB" id="A0A5B7GVD7"/>
<name>A0A5B7GVD7_PORTR</name>
<feature type="compositionally biased region" description="Gly residues" evidence="1">
    <location>
        <begin position="46"/>
        <end position="55"/>
    </location>
</feature>
<sequence length="124" mass="13358">MQQKRDPQKNSQNRRLLREALVEGNPSHLDLKMTSRGPGKPPTGSTMGGSTGCRGRGTSSPCGPARIHNYPSQVGPYWAIPPAGGLRWSTGSLRRNHIVWPLTGDLTSPLPLERAEQGPKALVA</sequence>
<feature type="region of interest" description="Disordered" evidence="1">
    <location>
        <begin position="104"/>
        <end position="124"/>
    </location>
</feature>
<organism evidence="2 3">
    <name type="scientific">Portunus trituberculatus</name>
    <name type="common">Swimming crab</name>
    <name type="synonym">Neptunus trituberculatus</name>
    <dbReference type="NCBI Taxonomy" id="210409"/>
    <lineage>
        <taxon>Eukaryota</taxon>
        <taxon>Metazoa</taxon>
        <taxon>Ecdysozoa</taxon>
        <taxon>Arthropoda</taxon>
        <taxon>Crustacea</taxon>
        <taxon>Multicrustacea</taxon>
        <taxon>Malacostraca</taxon>
        <taxon>Eumalacostraca</taxon>
        <taxon>Eucarida</taxon>
        <taxon>Decapoda</taxon>
        <taxon>Pleocyemata</taxon>
        <taxon>Brachyura</taxon>
        <taxon>Eubrachyura</taxon>
        <taxon>Portunoidea</taxon>
        <taxon>Portunidae</taxon>
        <taxon>Portuninae</taxon>
        <taxon>Portunus</taxon>
    </lineage>
</organism>
<feature type="region of interest" description="Disordered" evidence="1">
    <location>
        <begin position="1"/>
        <end position="60"/>
    </location>
</feature>
<dbReference type="Proteomes" id="UP000324222">
    <property type="component" value="Unassembled WGS sequence"/>
</dbReference>
<evidence type="ECO:0000313" key="2">
    <source>
        <dbReference type="EMBL" id="MPC61586.1"/>
    </source>
</evidence>
<reference evidence="2 3" key="1">
    <citation type="submission" date="2019-05" db="EMBL/GenBank/DDBJ databases">
        <title>Another draft genome of Portunus trituberculatus and its Hox gene families provides insights of decapod evolution.</title>
        <authorList>
            <person name="Jeong J.-H."/>
            <person name="Song I."/>
            <person name="Kim S."/>
            <person name="Choi T."/>
            <person name="Kim D."/>
            <person name="Ryu S."/>
            <person name="Kim W."/>
        </authorList>
    </citation>
    <scope>NUCLEOTIDE SEQUENCE [LARGE SCALE GENOMIC DNA]</scope>
    <source>
        <tissue evidence="2">Muscle</tissue>
    </source>
</reference>
<accession>A0A5B7GVD7</accession>
<gene>
    <name evidence="2" type="ORF">E2C01_055660</name>
</gene>
<dbReference type="EMBL" id="VSRR010018676">
    <property type="protein sequence ID" value="MPC61586.1"/>
    <property type="molecule type" value="Genomic_DNA"/>
</dbReference>
<comment type="caution">
    <text evidence="2">The sequence shown here is derived from an EMBL/GenBank/DDBJ whole genome shotgun (WGS) entry which is preliminary data.</text>
</comment>
<evidence type="ECO:0000256" key="1">
    <source>
        <dbReference type="SAM" id="MobiDB-lite"/>
    </source>
</evidence>
<protein>
    <submittedName>
        <fullName evidence="2">Uncharacterized protein</fullName>
    </submittedName>
</protein>
<proteinExistence type="predicted"/>
<evidence type="ECO:0000313" key="3">
    <source>
        <dbReference type="Proteomes" id="UP000324222"/>
    </source>
</evidence>